<dbReference type="InterPro" id="IPR036378">
    <property type="entry name" value="FAS1_dom_sf"/>
</dbReference>
<dbReference type="Proteomes" id="UP000695000">
    <property type="component" value="Unplaced"/>
</dbReference>
<organism evidence="4 5">
    <name type="scientific">Nicrophorus vespilloides</name>
    <name type="common">Boreal carrion beetle</name>
    <dbReference type="NCBI Taxonomy" id="110193"/>
    <lineage>
        <taxon>Eukaryota</taxon>
        <taxon>Metazoa</taxon>
        <taxon>Ecdysozoa</taxon>
        <taxon>Arthropoda</taxon>
        <taxon>Hexapoda</taxon>
        <taxon>Insecta</taxon>
        <taxon>Pterygota</taxon>
        <taxon>Neoptera</taxon>
        <taxon>Endopterygota</taxon>
        <taxon>Coleoptera</taxon>
        <taxon>Polyphaga</taxon>
        <taxon>Staphyliniformia</taxon>
        <taxon>Silphidae</taxon>
        <taxon>Nicrophorinae</taxon>
        <taxon>Nicrophorus</taxon>
    </lineage>
</organism>
<reference evidence="5" key="1">
    <citation type="submission" date="2025-08" db="UniProtKB">
        <authorList>
            <consortium name="RefSeq"/>
        </authorList>
    </citation>
    <scope>IDENTIFICATION</scope>
    <source>
        <tissue evidence="5">Whole Larva</tissue>
    </source>
</reference>
<proteinExistence type="predicted"/>
<dbReference type="PANTHER" id="PTHR10900">
    <property type="entry name" value="PERIOSTIN-RELATED"/>
    <property type="match status" value="1"/>
</dbReference>
<dbReference type="SMART" id="SM00554">
    <property type="entry name" value="FAS1"/>
    <property type="match status" value="4"/>
</dbReference>
<feature type="chain" id="PRO_5047432747" evidence="2">
    <location>
        <begin position="20"/>
        <end position="748"/>
    </location>
</feature>
<dbReference type="InterPro" id="IPR000782">
    <property type="entry name" value="FAS1_domain"/>
</dbReference>
<dbReference type="RefSeq" id="XP_017774328.1">
    <property type="nucleotide sequence ID" value="XM_017918839.1"/>
</dbReference>
<dbReference type="PANTHER" id="PTHR10900:SF77">
    <property type="entry name" value="FI19380P1"/>
    <property type="match status" value="1"/>
</dbReference>
<evidence type="ECO:0000259" key="3">
    <source>
        <dbReference type="PROSITE" id="PS50213"/>
    </source>
</evidence>
<dbReference type="PROSITE" id="PS50213">
    <property type="entry name" value="FAS1"/>
    <property type="match status" value="4"/>
</dbReference>
<sequence>MLRFSVFAVLFVTATCNYGDHVHWNWNSDDFSGRSDESREPLSPDFQDPATLDSNPLPGGVVDIDANRPNFPFAPFNGQFGLGLGNTDGNQFLGIGGYFNFAPSQPWWKGENVCVERIETTDDDDNTDEGKKNTTEERSFVSTLTRYSCVSTDHKHECITKLNNHGSLKTLIVRYKCCHGYGKRYGSNGCNMKMDLKSLNETLVELKGNVFKDLLDDSDYYESSNYTIFMPNDDTIGSFEEEQNSVTHQPESKSIKGNDLAKSHIVKGLYNIHDLENEELLETEYQDTKIRINQYYGMTWANCIKVSKANNMGKNSIVHIIDEVMKPVTKSVTEIIENNPNLSSFWKMMESVNVTKYIREDGHYTIFAPTNEAFDKLKDKDMLVNGNACARNVLRHHMIRNTICSSFIIENATAVNLDGNNLLIQRSAWGLSLEKIAKIVKTDIMGTNGVIHLIDVVLIPENALYANEALKRNNYTKFQELIAKAGYDTEIDKATNITIFALSDETLAKPESKKILDEIKDDQDKLRAFIDYHIVDGKLTIDNLGNDVMLNTKLKDSSLRLNLYSTVSARVRLNSIESCSSVIHEVKRPLVPATKTILEILKDDGNYSHLLSIINGTEIEEILSDTNRSITLVAPDDSAFESIAKADMTTLLEDQQKAVQIMKDHILTEVLCCDGIGFPHLGFNSFVPTLGSSQQKISNNGNHIRIGSRGFVKKCDDLAVNGVVQTINAVLYPQRYSHATLGSYFFNL</sequence>
<feature type="region of interest" description="Disordered" evidence="1">
    <location>
        <begin position="33"/>
        <end position="55"/>
    </location>
</feature>
<protein>
    <submittedName>
        <fullName evidence="5">Periostin</fullName>
    </submittedName>
</protein>
<keyword evidence="4" id="KW-1185">Reference proteome</keyword>
<dbReference type="InterPro" id="IPR050904">
    <property type="entry name" value="Adhesion/Biosynth-related"/>
</dbReference>
<feature type="domain" description="FAS1" evidence="3">
    <location>
        <begin position="462"/>
        <end position="590"/>
    </location>
</feature>
<evidence type="ECO:0000313" key="5">
    <source>
        <dbReference type="RefSeq" id="XP_017774328.1"/>
    </source>
</evidence>
<keyword evidence="2" id="KW-0732">Signal</keyword>
<name>A0ABM1MIC8_NICVS</name>
<dbReference type="Gene3D" id="2.30.180.10">
    <property type="entry name" value="FAS1 domain"/>
    <property type="match status" value="4"/>
</dbReference>
<feature type="domain" description="FAS1" evidence="3">
    <location>
        <begin position="186"/>
        <end position="325"/>
    </location>
</feature>
<feature type="domain" description="FAS1" evidence="3">
    <location>
        <begin position="594"/>
        <end position="731"/>
    </location>
</feature>
<feature type="domain" description="FAS1" evidence="3">
    <location>
        <begin position="329"/>
        <end position="458"/>
    </location>
</feature>
<dbReference type="SUPFAM" id="SSF82153">
    <property type="entry name" value="FAS1 domain"/>
    <property type="match status" value="4"/>
</dbReference>
<feature type="signal peptide" evidence="2">
    <location>
        <begin position="1"/>
        <end position="19"/>
    </location>
</feature>
<feature type="compositionally biased region" description="Basic and acidic residues" evidence="1">
    <location>
        <begin position="33"/>
        <end position="42"/>
    </location>
</feature>
<evidence type="ECO:0000313" key="4">
    <source>
        <dbReference type="Proteomes" id="UP000695000"/>
    </source>
</evidence>
<accession>A0ABM1MIC8</accession>
<dbReference type="Pfam" id="PF02469">
    <property type="entry name" value="Fasciclin"/>
    <property type="match status" value="4"/>
</dbReference>
<dbReference type="GeneID" id="108561066"/>
<gene>
    <name evidence="5" type="primary">LOC108561066</name>
</gene>
<evidence type="ECO:0000256" key="2">
    <source>
        <dbReference type="SAM" id="SignalP"/>
    </source>
</evidence>
<evidence type="ECO:0000256" key="1">
    <source>
        <dbReference type="SAM" id="MobiDB-lite"/>
    </source>
</evidence>